<sequence>MPPSRPSELLSFLLLLLSLLLHHVDAVGIMFTSPAAGSTMPAGPITVRWTDAGGSPNMADLDTYMLQLKVGGNDADNSEVVATLGTNSSRVADGQVVGVIAADVAGSVENGFYFKMTSTTNEGNTVINYSYRFTLINMNGTTPSIALDGANAAQGSDDVPSSQYNVITGPVAATGPSAAITTTATATATATATSTNSDDEDDSDSLSLGAKIGIGAGVILALVGAVSIVAWAFMLYRYKKKKKREHDRADNTLEGGYPPKDPPRAVSQYGKAELPGHSKASSQDTIPMSPMGLAHEAPEDARPVEAARASIYELDSGWDGWEAGNGRKSKAYDPTSVI</sequence>
<feature type="compositionally biased region" description="Basic and acidic residues" evidence="2">
    <location>
        <begin position="296"/>
        <end position="305"/>
    </location>
</feature>
<accession>M3ARK7</accession>
<feature type="transmembrane region" description="Helical" evidence="3">
    <location>
        <begin position="212"/>
        <end position="236"/>
    </location>
</feature>
<dbReference type="GO" id="GO:0042546">
    <property type="term" value="P:cell wall biogenesis"/>
    <property type="evidence" value="ECO:0007669"/>
    <property type="project" value="InterPro"/>
</dbReference>
<keyword evidence="3" id="KW-0812">Transmembrane</keyword>
<dbReference type="Pfam" id="PF10342">
    <property type="entry name" value="Kre9_KNH"/>
    <property type="match status" value="1"/>
</dbReference>
<keyword evidence="1 4" id="KW-0732">Signal</keyword>
<keyword evidence="7" id="KW-1185">Reference proteome</keyword>
<evidence type="ECO:0000256" key="3">
    <source>
        <dbReference type="SAM" id="Phobius"/>
    </source>
</evidence>
<keyword evidence="3" id="KW-0472">Membrane</keyword>
<evidence type="ECO:0000313" key="6">
    <source>
        <dbReference type="EMBL" id="EMF08124.1"/>
    </source>
</evidence>
<keyword evidence="3" id="KW-1133">Transmembrane helix</keyword>
<dbReference type="Proteomes" id="UP000016931">
    <property type="component" value="Unassembled WGS sequence"/>
</dbReference>
<dbReference type="GO" id="GO:0005576">
    <property type="term" value="C:extracellular region"/>
    <property type="evidence" value="ECO:0007669"/>
    <property type="project" value="TreeGrafter"/>
</dbReference>
<protein>
    <recommendedName>
        <fullName evidence="5">Yeast cell wall synthesis Kre9/Knh1-like N-terminal domain-containing protein</fullName>
    </recommendedName>
</protein>
<dbReference type="RefSeq" id="XP_016756245.1">
    <property type="nucleotide sequence ID" value="XM_016910083.1"/>
</dbReference>
<evidence type="ECO:0000256" key="1">
    <source>
        <dbReference type="ARBA" id="ARBA00022729"/>
    </source>
</evidence>
<dbReference type="OrthoDB" id="2432613at2759"/>
<feature type="domain" description="Yeast cell wall synthesis Kre9/Knh1-like N-terminal" evidence="5">
    <location>
        <begin position="33"/>
        <end position="135"/>
    </location>
</feature>
<dbReference type="GO" id="GO:0006078">
    <property type="term" value="P:(1-&gt;6)-beta-D-glucan biosynthetic process"/>
    <property type="evidence" value="ECO:0007669"/>
    <property type="project" value="InterPro"/>
</dbReference>
<organism evidence="6 7">
    <name type="scientific">Sphaerulina musiva (strain SO2202)</name>
    <name type="common">Poplar stem canker fungus</name>
    <name type="synonym">Septoria musiva</name>
    <dbReference type="NCBI Taxonomy" id="692275"/>
    <lineage>
        <taxon>Eukaryota</taxon>
        <taxon>Fungi</taxon>
        <taxon>Dikarya</taxon>
        <taxon>Ascomycota</taxon>
        <taxon>Pezizomycotina</taxon>
        <taxon>Dothideomycetes</taxon>
        <taxon>Dothideomycetidae</taxon>
        <taxon>Mycosphaerellales</taxon>
        <taxon>Mycosphaerellaceae</taxon>
        <taxon>Sphaerulina</taxon>
    </lineage>
</organism>
<dbReference type="EMBL" id="KB456272">
    <property type="protein sequence ID" value="EMF08124.1"/>
    <property type="molecule type" value="Genomic_DNA"/>
</dbReference>
<name>M3ARK7_SPHMS</name>
<evidence type="ECO:0000256" key="4">
    <source>
        <dbReference type="SAM" id="SignalP"/>
    </source>
</evidence>
<dbReference type="HOGENOM" id="CLU_826458_0_0_1"/>
<dbReference type="GeneID" id="27907220"/>
<gene>
    <name evidence="6" type="ORF">SEPMUDRAFT_74876</name>
</gene>
<dbReference type="AlphaFoldDB" id="M3ARK7"/>
<dbReference type="OMA" id="EGNWTGW"/>
<evidence type="ECO:0000256" key="2">
    <source>
        <dbReference type="SAM" id="MobiDB-lite"/>
    </source>
</evidence>
<reference evidence="6 7" key="1">
    <citation type="journal article" date="2012" name="PLoS Pathog.">
        <title>Diverse lifestyles and strategies of plant pathogenesis encoded in the genomes of eighteen Dothideomycetes fungi.</title>
        <authorList>
            <person name="Ohm R.A."/>
            <person name="Feau N."/>
            <person name="Henrissat B."/>
            <person name="Schoch C.L."/>
            <person name="Horwitz B.A."/>
            <person name="Barry K.W."/>
            <person name="Condon B.J."/>
            <person name="Copeland A.C."/>
            <person name="Dhillon B."/>
            <person name="Glaser F."/>
            <person name="Hesse C.N."/>
            <person name="Kosti I."/>
            <person name="LaButti K."/>
            <person name="Lindquist E.A."/>
            <person name="Lucas S."/>
            <person name="Salamov A.A."/>
            <person name="Bradshaw R.E."/>
            <person name="Ciuffetti L."/>
            <person name="Hamelin R.C."/>
            <person name="Kema G.H.J."/>
            <person name="Lawrence C."/>
            <person name="Scott J.A."/>
            <person name="Spatafora J.W."/>
            <person name="Turgeon B.G."/>
            <person name="de Wit P.J.G.M."/>
            <person name="Zhong S."/>
            <person name="Goodwin S.B."/>
            <person name="Grigoriev I.V."/>
        </authorList>
    </citation>
    <scope>NUCLEOTIDE SEQUENCE [LARGE SCALE GENOMIC DNA]</scope>
    <source>
        <strain evidence="6 7">SO2202</strain>
    </source>
</reference>
<dbReference type="GO" id="GO:0031505">
    <property type="term" value="P:fungal-type cell wall organization"/>
    <property type="evidence" value="ECO:0007669"/>
    <property type="project" value="TreeGrafter"/>
</dbReference>
<feature type="chain" id="PRO_5004031014" description="Yeast cell wall synthesis Kre9/Knh1-like N-terminal domain-containing protein" evidence="4">
    <location>
        <begin position="27"/>
        <end position="338"/>
    </location>
</feature>
<dbReference type="PANTHER" id="PTHR28154:SF1">
    <property type="entry name" value="CELL WALL SYNTHESIS PROTEIN KNH1-RELATED"/>
    <property type="match status" value="1"/>
</dbReference>
<feature type="region of interest" description="Disordered" evidence="2">
    <location>
        <begin position="244"/>
        <end position="305"/>
    </location>
</feature>
<dbReference type="eggNOG" id="ENOG502REIS">
    <property type="taxonomic scope" value="Eukaryota"/>
</dbReference>
<dbReference type="InterPro" id="IPR018466">
    <property type="entry name" value="Kre9/Knh1-like_N"/>
</dbReference>
<proteinExistence type="predicted"/>
<dbReference type="PANTHER" id="PTHR28154">
    <property type="entry name" value="CELL WALL SYNTHESIS PROTEIN KNH1-RELATED"/>
    <property type="match status" value="1"/>
</dbReference>
<dbReference type="InterPro" id="IPR045328">
    <property type="entry name" value="Kre9/Knh1"/>
</dbReference>
<feature type="signal peptide" evidence="4">
    <location>
        <begin position="1"/>
        <end position="26"/>
    </location>
</feature>
<evidence type="ECO:0000259" key="5">
    <source>
        <dbReference type="Pfam" id="PF10342"/>
    </source>
</evidence>
<evidence type="ECO:0000313" key="7">
    <source>
        <dbReference type="Proteomes" id="UP000016931"/>
    </source>
</evidence>